<dbReference type="Proteomes" id="UP000295172">
    <property type="component" value="Unassembled WGS sequence"/>
</dbReference>
<dbReference type="RefSeq" id="WP_132315551.1">
    <property type="nucleotide sequence ID" value="NZ_SMKR01000004.1"/>
</dbReference>
<evidence type="ECO:0000313" key="2">
    <source>
        <dbReference type="EMBL" id="TDD30342.1"/>
    </source>
</evidence>
<dbReference type="AlphaFoldDB" id="A0A4R4XIK8"/>
<sequence>MVRVALILVSVVVLLLAVLWGYQRQLIYLPDTTAVTTSVGRDVELETSDGLRLGAWLVPGQQPARDVAVLVANGNGGNRAGRAPLARALSAQGLTVLLFDYRGYGGNEGSPSERGLARDVRAAQQYLVDSGVPADRIVYFGESLGAAVVTELATSEAPAGLVLRSPFVDLASVGQVHYPFLPVRLLLRDKFPLAEHLAAVKAPVSVVYGSDDSVVPSDQSRKVAEAAPTLKDVVEIPGADHNDAALVHGPEVVAAVVRLVEQL</sequence>
<dbReference type="EMBL" id="SMKR01000004">
    <property type="protein sequence ID" value="TDD30342.1"/>
    <property type="molecule type" value="Genomic_DNA"/>
</dbReference>
<comment type="caution">
    <text evidence="2">The sequence shown here is derived from an EMBL/GenBank/DDBJ whole genome shotgun (WGS) entry which is preliminary data.</text>
</comment>
<evidence type="ECO:0000259" key="1">
    <source>
        <dbReference type="Pfam" id="PF12146"/>
    </source>
</evidence>
<accession>A0A4R4XIK8</accession>
<feature type="domain" description="Serine aminopeptidase S33" evidence="1">
    <location>
        <begin position="67"/>
        <end position="171"/>
    </location>
</feature>
<dbReference type="PANTHER" id="PTHR12277:SF79">
    <property type="entry name" value="XAA-PRO DIPEPTIDYL-PEPTIDASE-RELATED"/>
    <property type="match status" value="1"/>
</dbReference>
<proteinExistence type="predicted"/>
<dbReference type="Pfam" id="PF12146">
    <property type="entry name" value="Hydrolase_4"/>
    <property type="match status" value="1"/>
</dbReference>
<keyword evidence="2" id="KW-0378">Hydrolase</keyword>
<dbReference type="InterPro" id="IPR029058">
    <property type="entry name" value="AB_hydrolase_fold"/>
</dbReference>
<reference evidence="2 3" key="1">
    <citation type="submission" date="2019-02" db="EMBL/GenBank/DDBJ databases">
        <title>Draft genome sequences of novel Actinobacteria.</title>
        <authorList>
            <person name="Sahin N."/>
            <person name="Ay H."/>
            <person name="Saygin H."/>
        </authorList>
    </citation>
    <scope>NUCLEOTIDE SEQUENCE [LARGE SCALE GENOMIC DNA]</scope>
    <source>
        <strain evidence="2 3">16K104</strain>
    </source>
</reference>
<name>A0A4R4XIK8_9ACTN</name>
<evidence type="ECO:0000313" key="3">
    <source>
        <dbReference type="Proteomes" id="UP000295172"/>
    </source>
</evidence>
<dbReference type="SUPFAM" id="SSF53474">
    <property type="entry name" value="alpha/beta-Hydrolases"/>
    <property type="match status" value="1"/>
</dbReference>
<gene>
    <name evidence="2" type="ORF">E1218_01940</name>
</gene>
<dbReference type="OrthoDB" id="63034at2"/>
<dbReference type="GO" id="GO:0016787">
    <property type="term" value="F:hydrolase activity"/>
    <property type="evidence" value="ECO:0007669"/>
    <property type="project" value="UniProtKB-KW"/>
</dbReference>
<dbReference type="Gene3D" id="3.40.50.1820">
    <property type="entry name" value="alpha/beta hydrolase"/>
    <property type="match status" value="1"/>
</dbReference>
<organism evidence="2 3">
    <name type="scientific">Kribbella turkmenica</name>
    <dbReference type="NCBI Taxonomy" id="2530375"/>
    <lineage>
        <taxon>Bacteria</taxon>
        <taxon>Bacillati</taxon>
        <taxon>Actinomycetota</taxon>
        <taxon>Actinomycetes</taxon>
        <taxon>Propionibacteriales</taxon>
        <taxon>Kribbellaceae</taxon>
        <taxon>Kribbella</taxon>
    </lineage>
</organism>
<dbReference type="PANTHER" id="PTHR12277">
    <property type="entry name" value="ALPHA/BETA HYDROLASE DOMAIN-CONTAINING PROTEIN"/>
    <property type="match status" value="1"/>
</dbReference>
<protein>
    <submittedName>
        <fullName evidence="2">Alpha/beta hydrolase</fullName>
    </submittedName>
</protein>
<dbReference type="InterPro" id="IPR022742">
    <property type="entry name" value="Hydrolase_4"/>
</dbReference>
<keyword evidence="3" id="KW-1185">Reference proteome</keyword>